<dbReference type="EMBL" id="BLLK01000074">
    <property type="protein sequence ID" value="GFH61589.1"/>
    <property type="molecule type" value="Genomic_DNA"/>
</dbReference>
<feature type="signal peptide" evidence="2">
    <location>
        <begin position="1"/>
        <end position="23"/>
    </location>
</feature>
<name>A0AAD3DFA3_9STRA</name>
<proteinExistence type="predicted"/>
<evidence type="ECO:0000256" key="2">
    <source>
        <dbReference type="SAM" id="SignalP"/>
    </source>
</evidence>
<sequence>MKVQNTLVLALTAIACAPGHVLAEGQTTTRRLKATKAPSENVTKPPKVASEKVTQPPKATHSPKMTKSPSEKGTKAPKTTKSPSEKGTKAPKTTKSPKPEGATKAPGKSKKEKLPKLEA</sequence>
<dbReference type="Proteomes" id="UP001054902">
    <property type="component" value="Unassembled WGS sequence"/>
</dbReference>
<feature type="region of interest" description="Disordered" evidence="1">
    <location>
        <begin position="27"/>
        <end position="119"/>
    </location>
</feature>
<keyword evidence="4" id="KW-1185">Reference proteome</keyword>
<evidence type="ECO:0000256" key="1">
    <source>
        <dbReference type="SAM" id="MobiDB-lite"/>
    </source>
</evidence>
<accession>A0AAD3DFA3</accession>
<comment type="caution">
    <text evidence="3">The sequence shown here is derived from an EMBL/GenBank/DDBJ whole genome shotgun (WGS) entry which is preliminary data.</text>
</comment>
<dbReference type="PROSITE" id="PS51257">
    <property type="entry name" value="PROKAR_LIPOPROTEIN"/>
    <property type="match status" value="1"/>
</dbReference>
<keyword evidence="2" id="KW-0732">Signal</keyword>
<feature type="chain" id="PRO_5041945761" evidence="2">
    <location>
        <begin position="24"/>
        <end position="119"/>
    </location>
</feature>
<gene>
    <name evidence="3" type="ORF">CTEN210_18065</name>
</gene>
<evidence type="ECO:0000313" key="4">
    <source>
        <dbReference type="Proteomes" id="UP001054902"/>
    </source>
</evidence>
<organism evidence="3 4">
    <name type="scientific">Chaetoceros tenuissimus</name>
    <dbReference type="NCBI Taxonomy" id="426638"/>
    <lineage>
        <taxon>Eukaryota</taxon>
        <taxon>Sar</taxon>
        <taxon>Stramenopiles</taxon>
        <taxon>Ochrophyta</taxon>
        <taxon>Bacillariophyta</taxon>
        <taxon>Coscinodiscophyceae</taxon>
        <taxon>Chaetocerotophycidae</taxon>
        <taxon>Chaetocerotales</taxon>
        <taxon>Chaetocerotaceae</taxon>
        <taxon>Chaetoceros</taxon>
    </lineage>
</organism>
<dbReference type="AlphaFoldDB" id="A0AAD3DFA3"/>
<reference evidence="3 4" key="1">
    <citation type="journal article" date="2021" name="Sci. Rep.">
        <title>The genome of the diatom Chaetoceros tenuissimus carries an ancient integrated fragment of an extant virus.</title>
        <authorList>
            <person name="Hongo Y."/>
            <person name="Kimura K."/>
            <person name="Takaki Y."/>
            <person name="Yoshida Y."/>
            <person name="Baba S."/>
            <person name="Kobayashi G."/>
            <person name="Nagasaki K."/>
            <person name="Hano T."/>
            <person name="Tomaru Y."/>
        </authorList>
    </citation>
    <scope>NUCLEOTIDE SEQUENCE [LARGE SCALE GENOMIC DNA]</scope>
    <source>
        <strain evidence="3 4">NIES-3715</strain>
    </source>
</reference>
<evidence type="ECO:0000313" key="3">
    <source>
        <dbReference type="EMBL" id="GFH61589.1"/>
    </source>
</evidence>
<protein>
    <submittedName>
        <fullName evidence="3">Uncharacterized protein</fullName>
    </submittedName>
</protein>